<dbReference type="PANTHER" id="PTHR34109">
    <property type="entry name" value="BNAUNNG04460D PROTEIN-RELATED"/>
    <property type="match status" value="1"/>
</dbReference>
<dbReference type="Proteomes" id="UP000315289">
    <property type="component" value="Unassembled WGS sequence"/>
</dbReference>
<dbReference type="AlphaFoldDB" id="A0A557SWF2"/>
<dbReference type="InterPro" id="IPR004360">
    <property type="entry name" value="Glyas_Fos-R_dOase_dom"/>
</dbReference>
<feature type="domain" description="VOC" evidence="1">
    <location>
        <begin position="10"/>
        <end position="136"/>
    </location>
</feature>
<dbReference type="Pfam" id="PF00903">
    <property type="entry name" value="Glyoxalase"/>
    <property type="match status" value="1"/>
</dbReference>
<name>A0A557SWF2_9ARCH</name>
<dbReference type="SUPFAM" id="SSF54593">
    <property type="entry name" value="Glyoxalase/Bleomycin resistance protein/Dihydroxybiphenyl dioxygenase"/>
    <property type="match status" value="1"/>
</dbReference>
<dbReference type="EMBL" id="VOAH01000005">
    <property type="protein sequence ID" value="TVP40947.1"/>
    <property type="molecule type" value="Genomic_DNA"/>
</dbReference>
<evidence type="ECO:0000313" key="2">
    <source>
        <dbReference type="EMBL" id="TVP40947.1"/>
    </source>
</evidence>
<evidence type="ECO:0000259" key="1">
    <source>
        <dbReference type="PROSITE" id="PS51819"/>
    </source>
</evidence>
<evidence type="ECO:0000313" key="3">
    <source>
        <dbReference type="Proteomes" id="UP000315289"/>
    </source>
</evidence>
<comment type="caution">
    <text evidence="2">The sequence shown here is derived from an EMBL/GenBank/DDBJ whole genome shotgun (WGS) entry which is preliminary data.</text>
</comment>
<reference evidence="2 3" key="1">
    <citation type="journal article" date="2019" name="Front. Microbiol.">
        <title>Ammonia Oxidation by the Arctic Terrestrial Thaumarchaeote Candidatus Nitrosocosmicus arcticus Is Stimulated by Increasing Temperatures.</title>
        <authorList>
            <person name="Alves R.J.E."/>
            <person name="Kerou M."/>
            <person name="Zappe A."/>
            <person name="Bittner R."/>
            <person name="Abby S.S."/>
            <person name="Schmidt H.A."/>
            <person name="Pfeifer K."/>
            <person name="Schleper C."/>
        </authorList>
    </citation>
    <scope>NUCLEOTIDE SEQUENCE [LARGE SCALE GENOMIC DNA]</scope>
    <source>
        <strain evidence="2 3">Kfb</strain>
    </source>
</reference>
<organism evidence="2 3">
    <name type="scientific">Candidatus Nitrosocosmicus arcticus</name>
    <dbReference type="NCBI Taxonomy" id="2035267"/>
    <lineage>
        <taxon>Archaea</taxon>
        <taxon>Nitrososphaerota</taxon>
        <taxon>Nitrososphaeria</taxon>
        <taxon>Nitrososphaerales</taxon>
        <taxon>Nitrososphaeraceae</taxon>
        <taxon>Candidatus Nitrosocosmicus</taxon>
    </lineage>
</organism>
<proteinExistence type="predicted"/>
<dbReference type="PROSITE" id="PS51819">
    <property type="entry name" value="VOC"/>
    <property type="match status" value="1"/>
</dbReference>
<sequence length="162" mass="18156">MSQVKKIPDGYHSITPYLIVNNGSEAIEYYKKIFGAKEHGRMMTPDGKRIAHAEIEISNSRLMLADEFPEMNSLSPKTIGGSPVGLFLYVDDVDKIVSQAVAEGAKVLMEVEDQFWGDRYGSIEDPLGHRWSISTHIKDLTKEELKKAAEEAFAKMPENKPN</sequence>
<dbReference type="InterPro" id="IPR037523">
    <property type="entry name" value="VOC_core"/>
</dbReference>
<dbReference type="Gene3D" id="3.30.720.110">
    <property type="match status" value="1"/>
</dbReference>
<keyword evidence="3" id="KW-1185">Reference proteome</keyword>
<dbReference type="RefSeq" id="WP_144729737.1">
    <property type="nucleotide sequence ID" value="NZ_ML675581.1"/>
</dbReference>
<gene>
    <name evidence="2" type="ORF">NARC_50128</name>
</gene>
<dbReference type="CDD" id="cd07246">
    <property type="entry name" value="VOC_like"/>
    <property type="match status" value="1"/>
</dbReference>
<dbReference type="OrthoDB" id="144489at2157"/>
<protein>
    <submittedName>
        <fullName evidence="2">Glyoxalase/bleomycin resistance domain protein</fullName>
    </submittedName>
</protein>
<dbReference type="InterPro" id="IPR029068">
    <property type="entry name" value="Glyas_Bleomycin-R_OHBP_Dase"/>
</dbReference>
<dbReference type="PANTHER" id="PTHR34109:SF1">
    <property type="entry name" value="VOC DOMAIN-CONTAINING PROTEIN"/>
    <property type="match status" value="1"/>
</dbReference>
<dbReference type="Gene3D" id="3.30.720.120">
    <property type="match status" value="1"/>
</dbReference>
<accession>A0A557SWF2</accession>